<gene>
    <name evidence="2" type="ORF">GCM10008985_35680</name>
    <name evidence="3" type="ORF">MUK72_15875</name>
</gene>
<dbReference type="EMBL" id="CP095006">
    <property type="protein sequence ID" value="UOO96662.1"/>
    <property type="molecule type" value="Genomic_DNA"/>
</dbReference>
<dbReference type="RefSeq" id="WP_244705593.1">
    <property type="nucleotide sequence ID" value="NZ_BAAADN010000088.1"/>
</dbReference>
<reference evidence="2" key="1">
    <citation type="journal article" date="2014" name="Int. J. Syst. Evol. Microbiol.">
        <title>Complete genome sequence of Corynebacterium casei LMG S-19264T (=DSM 44701T), isolated from a smear-ripened cheese.</title>
        <authorList>
            <consortium name="US DOE Joint Genome Institute (JGI-PGF)"/>
            <person name="Walter F."/>
            <person name="Albersmeier A."/>
            <person name="Kalinowski J."/>
            <person name="Ruckert C."/>
        </authorList>
    </citation>
    <scope>NUCLEOTIDE SEQUENCE</scope>
    <source>
        <strain evidence="2">JCM 12289</strain>
    </source>
</reference>
<dbReference type="InterPro" id="IPR012337">
    <property type="entry name" value="RNaseH-like_sf"/>
</dbReference>
<dbReference type="Proteomes" id="UP000830542">
    <property type="component" value="Plasmid unnamed1"/>
</dbReference>
<dbReference type="Pfam" id="PF01609">
    <property type="entry name" value="DDE_Tnp_1"/>
    <property type="match status" value="1"/>
</dbReference>
<evidence type="ECO:0000313" key="5">
    <source>
        <dbReference type="Proteomes" id="UP001500962"/>
    </source>
</evidence>
<accession>A0AAV3SLQ1</accession>
<dbReference type="GO" id="GO:0003677">
    <property type="term" value="F:DNA binding"/>
    <property type="evidence" value="ECO:0007669"/>
    <property type="project" value="InterPro"/>
</dbReference>
<dbReference type="GO" id="GO:0004803">
    <property type="term" value="F:transposase activity"/>
    <property type="evidence" value="ECO:0007669"/>
    <property type="project" value="InterPro"/>
</dbReference>
<dbReference type="EMBL" id="BAAADN010000088">
    <property type="protein sequence ID" value="GAA0476236.1"/>
    <property type="molecule type" value="Genomic_DNA"/>
</dbReference>
<dbReference type="Proteomes" id="UP001500962">
    <property type="component" value="Unassembled WGS sequence"/>
</dbReference>
<evidence type="ECO:0000259" key="1">
    <source>
        <dbReference type="Pfam" id="PF01609"/>
    </source>
</evidence>
<evidence type="ECO:0000313" key="2">
    <source>
        <dbReference type="EMBL" id="GAA0476236.1"/>
    </source>
</evidence>
<proteinExistence type="predicted"/>
<dbReference type="AlphaFoldDB" id="A0AAV3SLQ1"/>
<organism evidence="2 5">
    <name type="scientific">Halococcus dombrowskii</name>
    <dbReference type="NCBI Taxonomy" id="179637"/>
    <lineage>
        <taxon>Archaea</taxon>
        <taxon>Methanobacteriati</taxon>
        <taxon>Methanobacteriota</taxon>
        <taxon>Stenosarchaea group</taxon>
        <taxon>Halobacteria</taxon>
        <taxon>Halobacteriales</taxon>
        <taxon>Halococcaceae</taxon>
        <taxon>Halococcus</taxon>
    </lineage>
</organism>
<protein>
    <submittedName>
        <fullName evidence="3">Transposase</fullName>
    </submittedName>
</protein>
<dbReference type="GO" id="GO:0006313">
    <property type="term" value="P:DNA transposition"/>
    <property type="evidence" value="ECO:0007669"/>
    <property type="project" value="InterPro"/>
</dbReference>
<dbReference type="InterPro" id="IPR002559">
    <property type="entry name" value="Transposase_11"/>
</dbReference>
<dbReference type="KEGG" id="hdo:MUK72_15875"/>
<sequence length="135" mass="15309">MLTAINPRRSSPLATIKDEIKELFKEHGEEIDSPYEALERLPQEQLSEYGVSVGSVEETYIFQAIKERMHRHLRAGVERVFSRLKSFTGLDRVRARKENNVETHVVLSAVALVAASLTAQRQNKPGLIRSPSRLI</sequence>
<evidence type="ECO:0000313" key="3">
    <source>
        <dbReference type="EMBL" id="UOO96662.1"/>
    </source>
</evidence>
<dbReference type="GeneID" id="71763357"/>
<dbReference type="SUPFAM" id="SSF53098">
    <property type="entry name" value="Ribonuclease H-like"/>
    <property type="match status" value="1"/>
</dbReference>
<reference evidence="3" key="2">
    <citation type="submission" date="2022-04" db="EMBL/GenBank/DDBJ databases">
        <title>Sequencing and genomic assembly of Halococcus dombrowskii.</title>
        <authorList>
            <person name="Lim S.W."/>
            <person name="MacLea K.S."/>
        </authorList>
    </citation>
    <scope>NUCLEOTIDE SEQUENCE</scope>
    <source>
        <strain evidence="3">H4</strain>
        <plasmid evidence="3">unnamed1</plasmid>
    </source>
</reference>
<keyword evidence="4" id="KW-1185">Reference proteome</keyword>
<geneLocation type="plasmid" evidence="3 4">
    <name>unnamed1</name>
</geneLocation>
<keyword evidence="3" id="KW-0614">Plasmid</keyword>
<name>A0AAV3SLQ1_HALDO</name>
<evidence type="ECO:0000313" key="4">
    <source>
        <dbReference type="Proteomes" id="UP000830542"/>
    </source>
</evidence>
<reference evidence="2" key="3">
    <citation type="submission" date="2023-12" db="EMBL/GenBank/DDBJ databases">
        <authorList>
            <person name="Sun Q."/>
            <person name="Inoue M."/>
        </authorList>
    </citation>
    <scope>NUCLEOTIDE SEQUENCE</scope>
    <source>
        <strain evidence="2">JCM 12289</strain>
    </source>
</reference>
<feature type="domain" description="Transposase IS4-like" evidence="1">
    <location>
        <begin position="71"/>
        <end position="113"/>
    </location>
</feature>